<evidence type="ECO:0000313" key="1">
    <source>
        <dbReference type="EMBL" id="AGR46940.1"/>
    </source>
</evidence>
<gene>
    <name evidence="1" type="ORF">SHANETTE_38</name>
</gene>
<protein>
    <submittedName>
        <fullName evidence="1">Pyruvate ferredoxin</fullName>
    </submittedName>
</protein>
<dbReference type="GeneID" id="26642381"/>
<keyword evidence="2" id="KW-1185">Reference proteome</keyword>
<evidence type="ECO:0000313" key="2">
    <source>
        <dbReference type="Proteomes" id="UP000015093"/>
    </source>
</evidence>
<dbReference type="Proteomes" id="UP000015093">
    <property type="component" value="Segment"/>
</dbReference>
<keyword evidence="1" id="KW-0670">Pyruvate</keyword>
<organism evidence="1 2">
    <name type="scientific">Bacillus phage Shanette</name>
    <dbReference type="NCBI Taxonomy" id="1296656"/>
    <lineage>
        <taxon>Viruses</taxon>
        <taxon>Duplodnaviria</taxon>
        <taxon>Heunggongvirae</taxon>
        <taxon>Uroviricota</taxon>
        <taxon>Caudoviricetes</taxon>
        <taxon>Herelleviridae</taxon>
        <taxon>Spounavirinae</taxon>
        <taxon>Siminovitchvirus</taxon>
        <taxon>Siminovitchvirus shanette</taxon>
    </lineage>
</organism>
<sequence>MRPYIKCNACGLAVDTMREFDEQVKRKEWYIAGDGWTWEWYHNCDKYKENKAKEEK</sequence>
<dbReference type="EMBL" id="KC595513">
    <property type="protein sequence ID" value="AGR46940.1"/>
    <property type="molecule type" value="Genomic_DNA"/>
</dbReference>
<name>S5MMJ3_9CAUD</name>
<dbReference type="KEGG" id="vg:26642381"/>
<proteinExistence type="predicted"/>
<reference evidence="1 2" key="1">
    <citation type="journal article" date="2014" name="Genome Announc.">
        <title>Genome Sequences of Three Novel Bacillus cereus Bacteriophages.</title>
        <authorList>
            <person name="Grose J.H."/>
            <person name="Jensen J.D."/>
            <person name="Merrill B.D."/>
            <person name="Fisher J.N."/>
            <person name="Burnett S.H."/>
            <person name="Breakwell D.P."/>
        </authorList>
    </citation>
    <scope>NUCLEOTIDE SEQUENCE [LARGE SCALE GENOMIC DNA]</scope>
</reference>
<dbReference type="RefSeq" id="YP_009216036.1">
    <property type="nucleotide sequence ID" value="NC_028983.1"/>
</dbReference>
<accession>S5MMJ3</accession>